<reference evidence="2 3" key="1">
    <citation type="submission" date="2016-10" db="EMBL/GenBank/DDBJ databases">
        <authorList>
            <person name="de Groot N.N."/>
        </authorList>
    </citation>
    <scope>NUCLEOTIDE SEQUENCE [LARGE SCALE GENOMIC DNA]</scope>
    <source>
        <strain evidence="2 3">DSM 527</strain>
    </source>
</reference>
<dbReference type="InterPro" id="IPR029063">
    <property type="entry name" value="SAM-dependent_MTases_sf"/>
</dbReference>
<dbReference type="OrthoDB" id="663022at2"/>
<dbReference type="InterPro" id="IPR006342">
    <property type="entry name" value="FkbM_mtfrase"/>
</dbReference>
<dbReference type="AlphaFoldDB" id="A0A1G7LR31"/>
<feature type="domain" description="Methyltransferase FkbM" evidence="1">
    <location>
        <begin position="131"/>
        <end position="255"/>
    </location>
</feature>
<dbReference type="Pfam" id="PF05050">
    <property type="entry name" value="Methyltransf_21"/>
    <property type="match status" value="1"/>
</dbReference>
<evidence type="ECO:0000313" key="3">
    <source>
        <dbReference type="Proteomes" id="UP000199045"/>
    </source>
</evidence>
<dbReference type="InterPro" id="IPR053188">
    <property type="entry name" value="FkbM_Methyltransferase"/>
</dbReference>
<gene>
    <name evidence="2" type="ORF">SAMN04488121_102156</name>
</gene>
<protein>
    <submittedName>
        <fullName evidence="2">Methyltransferase, FkbM family</fullName>
    </submittedName>
</protein>
<organism evidence="2 3">
    <name type="scientific">Chitinophaga filiformis</name>
    <name type="common">Myxococcus filiformis</name>
    <name type="synonym">Flexibacter filiformis</name>
    <dbReference type="NCBI Taxonomy" id="104663"/>
    <lineage>
        <taxon>Bacteria</taxon>
        <taxon>Pseudomonadati</taxon>
        <taxon>Bacteroidota</taxon>
        <taxon>Chitinophagia</taxon>
        <taxon>Chitinophagales</taxon>
        <taxon>Chitinophagaceae</taxon>
        <taxon>Chitinophaga</taxon>
    </lineage>
</organism>
<dbReference type="SUPFAM" id="SSF53335">
    <property type="entry name" value="S-adenosyl-L-methionine-dependent methyltransferases"/>
    <property type="match status" value="1"/>
</dbReference>
<dbReference type="PANTHER" id="PTHR36973:SF4">
    <property type="entry name" value="NODULATION PROTEIN"/>
    <property type="match status" value="1"/>
</dbReference>
<dbReference type="GO" id="GO:0008171">
    <property type="term" value="F:O-methyltransferase activity"/>
    <property type="evidence" value="ECO:0007669"/>
    <property type="project" value="TreeGrafter"/>
</dbReference>
<sequence length="312" mass="34872">MLQKLFEEVSALPEEEKEVVSQILQNFLNSSKELSGVLEKNADHYNRMAALSAFTGKLLGPYSKGLLTQTRDAIFLIDPQDYAIGWQLRTNGAYGANQLAILDQVLDEDSRLLIIGGHVGTIAIPVAKKGIPTVVLEANPDTFRLLELNLLLNAVNNCEIHPIAANDKKEEIRFLLNRSNSGGSKRKPLINQHMYNYDNPNEIVVQGYALDDYLQGQVFDTIFMDIEGSEYFALKGMPRLLQQCSTLIMEFLPHHLKHVAGITVDELLATLPAFETLIIPSLKIEVPEAEFSSTLQRMYDNNLGDDGIIFVR</sequence>
<accession>A0A1G7LR31</accession>
<dbReference type="PANTHER" id="PTHR36973">
    <property type="entry name" value="SLL1456 PROTEIN-RELATED"/>
    <property type="match status" value="1"/>
</dbReference>
<dbReference type="STRING" id="104663.SAMN04488121_102156"/>
<dbReference type="Proteomes" id="UP000199045">
    <property type="component" value="Unassembled WGS sequence"/>
</dbReference>
<dbReference type="GO" id="GO:0032259">
    <property type="term" value="P:methylation"/>
    <property type="evidence" value="ECO:0007669"/>
    <property type="project" value="UniProtKB-KW"/>
</dbReference>
<dbReference type="NCBIfam" id="TIGR01444">
    <property type="entry name" value="fkbM_fam"/>
    <property type="match status" value="1"/>
</dbReference>
<dbReference type="RefSeq" id="WP_089830293.1">
    <property type="nucleotide sequence ID" value="NZ_FNBN01000002.1"/>
</dbReference>
<evidence type="ECO:0000313" key="2">
    <source>
        <dbReference type="EMBL" id="SDF51883.1"/>
    </source>
</evidence>
<keyword evidence="2" id="KW-0808">Transferase</keyword>
<proteinExistence type="predicted"/>
<dbReference type="EMBL" id="FNBN01000002">
    <property type="protein sequence ID" value="SDF51883.1"/>
    <property type="molecule type" value="Genomic_DNA"/>
</dbReference>
<dbReference type="Gene3D" id="3.40.50.150">
    <property type="entry name" value="Vaccinia Virus protein VP39"/>
    <property type="match status" value="1"/>
</dbReference>
<keyword evidence="2" id="KW-0489">Methyltransferase</keyword>
<evidence type="ECO:0000259" key="1">
    <source>
        <dbReference type="Pfam" id="PF05050"/>
    </source>
</evidence>
<name>A0A1G7LR31_CHIFI</name>